<organism evidence="8 9">
    <name type="scientific">Tilletia caries</name>
    <name type="common">wheat bunt fungus</name>
    <dbReference type="NCBI Taxonomy" id="13290"/>
    <lineage>
        <taxon>Eukaryota</taxon>
        <taxon>Fungi</taxon>
        <taxon>Dikarya</taxon>
        <taxon>Basidiomycota</taxon>
        <taxon>Ustilaginomycotina</taxon>
        <taxon>Exobasidiomycetes</taxon>
        <taxon>Tilletiales</taxon>
        <taxon>Tilletiaceae</taxon>
        <taxon>Tilletia</taxon>
    </lineage>
</organism>
<protein>
    <recommendedName>
        <fullName evidence="7">Origin recognition complex subunit 4 C-terminal domain-containing protein</fullName>
    </recommendedName>
</protein>
<dbReference type="InterPro" id="IPR032705">
    <property type="entry name" value="ORC4_C"/>
</dbReference>
<keyword evidence="4" id="KW-0238">DNA-binding</keyword>
<sequence>PEDAEEDEHEADPEHEVGDDNDNSDLDPAFLKKWLQRQKTACSRLLAGEKPVLPPKTPGSDPHKDRLIGLQEQYRFVRSTVSQTLVHGVSNSIALLGEPGSGKHSLLEATLDSVAEELELAKASKTKAGSNKRKTVVESNQTPYYHVRIDGSLQPDDRLCLRALAKQLVEQGAFERSAVLGVMEQDQDDEEDNDHEEEEEEEEGDPLLVDEQADSSEEESDDSGSASGESDNVLGPKVSSSGAKSKNAKKHKDTAVDEQERLQVQQALFASITSATNLIISLLSTPMSADGHDEPVLSKPLIVSLSNFQNIVTREPQAFLYCLLDAVQASSYAPGLLIVGFSNILDVPDRMEKRVKSRFSHRIAHVYPLDNVPAPTARTIKMTKKKGKNKGSGEDSAGGKGTEMVERPTVLDIVKSTLMARVPRHKADTNKDHSIWGEYWSTAVDTLLDDASFRIALRELWDRINNVKMLQRVLRPVIANLHASGSPILDPAAVRRSFAEQRMSATESVVRGLTMPELTLLITARHIHNRGRIWFNFEMCWDELRRWLGVQAEFEKGHSTNRSAEDQDQDTGPSPYRFRMRQVGQIGGDRHNGSRTDRNKAKMAFKNLLELELFMPDASFSTLNMTSLAGGLGGLSATRKGSLLRDELVPVRCQIEVGNIVKLVEEMVEKGEGDVGADRRLLNWAKGSGL</sequence>
<dbReference type="GO" id="GO:0003688">
    <property type="term" value="F:DNA replication origin binding"/>
    <property type="evidence" value="ECO:0007669"/>
    <property type="project" value="TreeGrafter"/>
</dbReference>
<feature type="compositionally biased region" description="Acidic residues" evidence="6">
    <location>
        <begin position="211"/>
        <end position="222"/>
    </location>
</feature>
<dbReference type="Proteomes" id="UP000077671">
    <property type="component" value="Unassembled WGS sequence"/>
</dbReference>
<evidence type="ECO:0000256" key="3">
    <source>
        <dbReference type="ARBA" id="ARBA00022705"/>
    </source>
</evidence>
<evidence type="ECO:0000256" key="2">
    <source>
        <dbReference type="ARBA" id="ARBA00005334"/>
    </source>
</evidence>
<feature type="compositionally biased region" description="Acidic residues" evidence="6">
    <location>
        <begin position="185"/>
        <end position="205"/>
    </location>
</feature>
<reference evidence="8" key="2">
    <citation type="journal article" date="2019" name="IMA Fungus">
        <title>Genome sequencing and comparison of five Tilletia species to identify candidate genes for the detection of regulated species infecting wheat.</title>
        <authorList>
            <person name="Nguyen H.D.T."/>
            <person name="Sultana T."/>
            <person name="Kesanakurti P."/>
            <person name="Hambleton S."/>
        </authorList>
    </citation>
    <scope>NUCLEOTIDE SEQUENCE</scope>
    <source>
        <strain evidence="8">DAOMC 238032</strain>
    </source>
</reference>
<evidence type="ECO:0000256" key="6">
    <source>
        <dbReference type="SAM" id="MobiDB-lite"/>
    </source>
</evidence>
<feature type="domain" description="Origin recognition complex subunit 4 C-terminal" evidence="7">
    <location>
        <begin position="413"/>
        <end position="663"/>
    </location>
</feature>
<keyword evidence="3" id="KW-0235">DNA replication</keyword>
<name>A0A8T8SHE5_9BASI</name>
<dbReference type="PANTHER" id="PTHR12087:SF0">
    <property type="entry name" value="ORIGIN RECOGNITION COMPLEX SUBUNIT 4"/>
    <property type="match status" value="1"/>
</dbReference>
<dbReference type="PANTHER" id="PTHR12087">
    <property type="entry name" value="ORIGIN RECOGNITION COMPLEX SUBUNIT 4"/>
    <property type="match status" value="1"/>
</dbReference>
<feature type="compositionally biased region" description="Low complexity" evidence="6">
    <location>
        <begin position="223"/>
        <end position="245"/>
    </location>
</feature>
<comment type="similarity">
    <text evidence="2">Belongs to the ORC4 family.</text>
</comment>
<gene>
    <name evidence="8" type="ORF">A4X03_0g8526</name>
</gene>
<comment type="caution">
    <text evidence="8">The sequence shown here is derived from an EMBL/GenBank/DDBJ whole genome shotgun (WGS) entry which is preliminary data.</text>
</comment>
<dbReference type="AlphaFoldDB" id="A0A8T8SHE5"/>
<reference evidence="8" key="1">
    <citation type="submission" date="2016-04" db="EMBL/GenBank/DDBJ databases">
        <authorList>
            <person name="Nguyen H.D."/>
            <person name="Kesanakurti P."/>
            <person name="Cullis J."/>
            <person name="Levesque C.A."/>
            <person name="Hambleton S."/>
        </authorList>
    </citation>
    <scope>NUCLEOTIDE SEQUENCE</scope>
    <source>
        <strain evidence="8">DAOMC 238032</strain>
    </source>
</reference>
<dbReference type="Pfam" id="PF14629">
    <property type="entry name" value="ORC4_C"/>
    <property type="match status" value="1"/>
</dbReference>
<evidence type="ECO:0000259" key="7">
    <source>
        <dbReference type="Pfam" id="PF14629"/>
    </source>
</evidence>
<feature type="region of interest" description="Disordered" evidence="6">
    <location>
        <begin position="383"/>
        <end position="402"/>
    </location>
</feature>
<keyword evidence="5" id="KW-0539">Nucleus</keyword>
<proteinExistence type="inferred from homology"/>
<dbReference type="InterPro" id="IPR016527">
    <property type="entry name" value="ORC4"/>
</dbReference>
<evidence type="ECO:0000313" key="9">
    <source>
        <dbReference type="Proteomes" id="UP000077671"/>
    </source>
</evidence>
<evidence type="ECO:0000256" key="1">
    <source>
        <dbReference type="ARBA" id="ARBA00004123"/>
    </source>
</evidence>
<evidence type="ECO:0000256" key="5">
    <source>
        <dbReference type="ARBA" id="ARBA00023242"/>
    </source>
</evidence>
<accession>A0A8T8SHE5</accession>
<feature type="region of interest" description="Disordered" evidence="6">
    <location>
        <begin position="46"/>
        <end position="65"/>
    </location>
</feature>
<feature type="compositionally biased region" description="Acidic residues" evidence="6">
    <location>
        <begin position="1"/>
        <end position="11"/>
    </location>
</feature>
<dbReference type="EMBL" id="LWDD02002634">
    <property type="protein sequence ID" value="KAE8240443.1"/>
    <property type="molecule type" value="Genomic_DNA"/>
</dbReference>
<feature type="region of interest" description="Disordered" evidence="6">
    <location>
        <begin position="179"/>
        <end position="256"/>
    </location>
</feature>
<dbReference type="GO" id="GO:0005664">
    <property type="term" value="C:nuclear origin of replication recognition complex"/>
    <property type="evidence" value="ECO:0007669"/>
    <property type="project" value="TreeGrafter"/>
</dbReference>
<dbReference type="InterPro" id="IPR027417">
    <property type="entry name" value="P-loop_NTPase"/>
</dbReference>
<comment type="subcellular location">
    <subcellularLocation>
        <location evidence="1">Nucleus</location>
    </subcellularLocation>
</comment>
<evidence type="ECO:0000313" key="8">
    <source>
        <dbReference type="EMBL" id="KAE8240443.1"/>
    </source>
</evidence>
<dbReference type="SUPFAM" id="SSF52540">
    <property type="entry name" value="P-loop containing nucleoside triphosphate hydrolases"/>
    <property type="match status" value="1"/>
</dbReference>
<feature type="region of interest" description="Disordered" evidence="6">
    <location>
        <begin position="558"/>
        <end position="577"/>
    </location>
</feature>
<evidence type="ECO:0000256" key="4">
    <source>
        <dbReference type="ARBA" id="ARBA00023125"/>
    </source>
</evidence>
<feature type="region of interest" description="Disordered" evidence="6">
    <location>
        <begin position="1"/>
        <end position="28"/>
    </location>
</feature>
<dbReference type="GO" id="GO:0006270">
    <property type="term" value="P:DNA replication initiation"/>
    <property type="evidence" value="ECO:0007669"/>
    <property type="project" value="TreeGrafter"/>
</dbReference>
<dbReference type="Gene3D" id="3.40.50.300">
    <property type="entry name" value="P-loop containing nucleotide triphosphate hydrolases"/>
    <property type="match status" value="1"/>
</dbReference>
<feature type="non-terminal residue" evidence="8">
    <location>
        <position position="690"/>
    </location>
</feature>